<feature type="region of interest" description="Disordered" evidence="1">
    <location>
        <begin position="735"/>
        <end position="756"/>
    </location>
</feature>
<accession>A0AA85BW31</accession>
<reference evidence="3" key="1">
    <citation type="submission" date="2023-11" db="UniProtKB">
        <authorList>
            <consortium name="WormBaseParasite"/>
        </authorList>
    </citation>
    <scope>IDENTIFICATION</scope>
</reference>
<organism evidence="2 3">
    <name type="scientific">Schistosoma mattheei</name>
    <dbReference type="NCBI Taxonomy" id="31246"/>
    <lineage>
        <taxon>Eukaryota</taxon>
        <taxon>Metazoa</taxon>
        <taxon>Spiralia</taxon>
        <taxon>Lophotrochozoa</taxon>
        <taxon>Platyhelminthes</taxon>
        <taxon>Trematoda</taxon>
        <taxon>Digenea</taxon>
        <taxon>Strigeidida</taxon>
        <taxon>Schistosomatoidea</taxon>
        <taxon>Schistosomatidae</taxon>
        <taxon>Schistosoma</taxon>
    </lineage>
</organism>
<evidence type="ECO:0000313" key="2">
    <source>
        <dbReference type="Proteomes" id="UP000050791"/>
    </source>
</evidence>
<sequence length="899" mass="103323">MANSSNITSNNDVEDLINKELNQEEQNIVDCSDKDIPFSMTSEHKLDDSNQHDNVNVTESSSEYIIDNKNDLITEVETQNLTQIGSGDNLKLECEEIHLNVNDNNDKESHSTSELCVNEKIISHNDITEFQMNDDEETKLNLESSKPSNQCDQEFYTSKFLEHTSVEELEPTALITDYNDPTEKYIEENHPPSDKSETYSNIIGDREGESNMNAAKLEFSDIRESKDMIDVHSPLEVTSLSSLKNDEIDNNKCETVLEESFDHFTEEKVITQNHENVNLTEENEKSEQLFERITSQEVMSLTEPGKHIPTDKNDIPFDFIVHDVNDEIDENLRGISIGGVEGIIQTPHEKIETKFDYDISTSVDQPNNGSVEQSDIQVDHNKEEICNVPSKSYTIDYTSFVDHSKEVEFPVVEEQKTTEFESHHKERDNSDIINTPSPSSNHTTEQQNFRADIITHYLNKDDYDDDKTKLYTEDQGHVGKQDRLQCSMNSDSSNLQQTNSPSINDVKHTEIDEIENRISLSDKDIWEENGLESGPLLYATQNLINELQTVEHLTDDRPEPLNIAVDIQGDELYNAKIHKRSTVKCYVTEQHSNDDDKHSISNYEVENISPRYFEEHQLLRDESNHNESTTEELNKQLESKPLNDVNKNTALRRIRNDVDEISLNSEGEQRTEFEQRYAELIAKYLPVERQSKKNDRSRRTKTLDRYSKSKFHENRYSYIDTSDVKKRSVTLERNEFRRKRRLQPKPSVNDDYLYPDSVTPSKVDKSISVRSLEEGIPEGAYDVPYIDDDAFLPRRLRENKGEDNGSDEGSSLSLEEDYCSWNPDRFSRLEANHIADTNECAPTPENQPKSKTITSILSKKKKDQPKQILIVQPTTNGNKSKNKGKSLICGCVSRKSKNR</sequence>
<feature type="compositionally biased region" description="Polar residues" evidence="1">
    <location>
        <begin position="431"/>
        <end position="445"/>
    </location>
</feature>
<evidence type="ECO:0000313" key="3">
    <source>
        <dbReference type="WBParaSite" id="SMTH1_85390.1"/>
    </source>
</evidence>
<feature type="region of interest" description="Disordered" evidence="1">
    <location>
        <begin position="838"/>
        <end position="885"/>
    </location>
</feature>
<dbReference type="Proteomes" id="UP000050791">
    <property type="component" value="Unassembled WGS sequence"/>
</dbReference>
<dbReference type="WBParaSite" id="SMTH1_85390.1">
    <property type="protein sequence ID" value="SMTH1_85390.1"/>
    <property type="gene ID" value="SMTH1_85390"/>
</dbReference>
<name>A0AA85BW31_9TREM</name>
<feature type="compositionally biased region" description="Basic and acidic residues" evidence="1">
    <location>
        <begin position="415"/>
        <end position="430"/>
    </location>
</feature>
<evidence type="ECO:0000256" key="1">
    <source>
        <dbReference type="SAM" id="MobiDB-lite"/>
    </source>
</evidence>
<dbReference type="AlphaFoldDB" id="A0AA85BW31"/>
<proteinExistence type="predicted"/>
<protein>
    <submittedName>
        <fullName evidence="3">Serine/threonine-protein kinase DDB_G0282963</fullName>
    </submittedName>
</protein>
<feature type="region of interest" description="Disordered" evidence="1">
    <location>
        <begin position="415"/>
        <end position="445"/>
    </location>
</feature>